<dbReference type="EMBL" id="SRLO01001598">
    <property type="protein sequence ID" value="TNN36592.1"/>
    <property type="molecule type" value="Genomic_DNA"/>
</dbReference>
<evidence type="ECO:0000313" key="2">
    <source>
        <dbReference type="EMBL" id="TNN36592.1"/>
    </source>
</evidence>
<reference evidence="2 3" key="1">
    <citation type="submission" date="2019-03" db="EMBL/GenBank/DDBJ databases">
        <title>First draft genome of Liparis tanakae, snailfish: a comprehensive survey of snailfish specific genes.</title>
        <authorList>
            <person name="Kim W."/>
            <person name="Song I."/>
            <person name="Jeong J.-H."/>
            <person name="Kim D."/>
            <person name="Kim S."/>
            <person name="Ryu S."/>
            <person name="Song J.Y."/>
            <person name="Lee S.K."/>
        </authorList>
    </citation>
    <scope>NUCLEOTIDE SEQUENCE [LARGE SCALE GENOMIC DNA]</scope>
    <source>
        <tissue evidence="2">Muscle</tissue>
    </source>
</reference>
<feature type="region of interest" description="Disordered" evidence="1">
    <location>
        <begin position="158"/>
        <end position="211"/>
    </location>
</feature>
<keyword evidence="3" id="KW-1185">Reference proteome</keyword>
<dbReference type="Proteomes" id="UP000314294">
    <property type="component" value="Unassembled WGS sequence"/>
</dbReference>
<feature type="region of interest" description="Disordered" evidence="1">
    <location>
        <begin position="1"/>
        <end position="32"/>
    </location>
</feature>
<organism evidence="2 3">
    <name type="scientific">Liparis tanakae</name>
    <name type="common">Tanaka's snailfish</name>
    <dbReference type="NCBI Taxonomy" id="230148"/>
    <lineage>
        <taxon>Eukaryota</taxon>
        <taxon>Metazoa</taxon>
        <taxon>Chordata</taxon>
        <taxon>Craniata</taxon>
        <taxon>Vertebrata</taxon>
        <taxon>Euteleostomi</taxon>
        <taxon>Actinopterygii</taxon>
        <taxon>Neopterygii</taxon>
        <taxon>Teleostei</taxon>
        <taxon>Neoteleostei</taxon>
        <taxon>Acanthomorphata</taxon>
        <taxon>Eupercaria</taxon>
        <taxon>Perciformes</taxon>
        <taxon>Cottioidei</taxon>
        <taxon>Cottales</taxon>
        <taxon>Liparidae</taxon>
        <taxon>Liparis</taxon>
    </lineage>
</organism>
<comment type="caution">
    <text evidence="2">The sequence shown here is derived from an EMBL/GenBank/DDBJ whole genome shotgun (WGS) entry which is preliminary data.</text>
</comment>
<evidence type="ECO:0000256" key="1">
    <source>
        <dbReference type="SAM" id="MobiDB-lite"/>
    </source>
</evidence>
<sequence>MRGNVPVELITPERNTPGNPTGTYRPSEKRKDHAVAQRTQEVLQRPEEADTTWTLTVNSWWAWCSFMSTFIIFSKSCTSLKFIRPSLFLSAFRNQSPIHLERPLQEALHPAHDFLGGPDHQQTLSERYWSSFSRSPMFSWFSISFLMPRIQDWASSADSATRSRLPRRPRKTSVKHRSAGNSSARLRSTSDWCPSRTASTSLTETGERPAEDGGLVRDLIFLMTEPTSMDRRLSSPWRPGQTCRRWDEDVWRETSCDLFPPTGAGRSLPPPDHVVDY</sequence>
<gene>
    <name evidence="2" type="ORF">EYF80_053249</name>
</gene>
<evidence type="ECO:0000313" key="3">
    <source>
        <dbReference type="Proteomes" id="UP000314294"/>
    </source>
</evidence>
<feature type="compositionally biased region" description="Polar residues" evidence="1">
    <location>
        <begin position="13"/>
        <end position="24"/>
    </location>
</feature>
<proteinExistence type="predicted"/>
<dbReference type="AlphaFoldDB" id="A0A4Z2F8G4"/>
<feature type="compositionally biased region" description="Basic residues" evidence="1">
    <location>
        <begin position="164"/>
        <end position="178"/>
    </location>
</feature>
<accession>A0A4Z2F8G4</accession>
<feature type="compositionally biased region" description="Polar residues" evidence="1">
    <location>
        <begin position="179"/>
        <end position="204"/>
    </location>
</feature>
<name>A0A4Z2F8G4_9TELE</name>
<protein>
    <submittedName>
        <fullName evidence="2">Uncharacterized protein</fullName>
    </submittedName>
</protein>